<feature type="compositionally biased region" description="Polar residues" evidence="6">
    <location>
        <begin position="210"/>
        <end position="234"/>
    </location>
</feature>
<feature type="compositionally biased region" description="Low complexity" evidence="6">
    <location>
        <begin position="273"/>
        <end position="288"/>
    </location>
</feature>
<dbReference type="GO" id="GO:0007165">
    <property type="term" value="P:signal transduction"/>
    <property type="evidence" value="ECO:0007669"/>
    <property type="project" value="InterPro"/>
</dbReference>
<dbReference type="InterPro" id="IPR000198">
    <property type="entry name" value="RhoGAP_dom"/>
</dbReference>
<dbReference type="Gene3D" id="3.30.60.20">
    <property type="match status" value="1"/>
</dbReference>
<evidence type="ECO:0008006" key="12">
    <source>
        <dbReference type="Google" id="ProtNLM"/>
    </source>
</evidence>
<feature type="coiled-coil region" evidence="5">
    <location>
        <begin position="705"/>
        <end position="732"/>
    </location>
</feature>
<feature type="compositionally biased region" description="Basic and acidic residues" evidence="6">
    <location>
        <begin position="151"/>
        <end position="166"/>
    </location>
</feature>
<evidence type="ECO:0000313" key="10">
    <source>
        <dbReference type="EMBL" id="KAF9807580.1"/>
    </source>
</evidence>
<evidence type="ECO:0000259" key="9">
    <source>
        <dbReference type="PROSITE" id="PS50238"/>
    </source>
</evidence>
<gene>
    <name evidence="10" type="ORF">IEO21_08140</name>
</gene>
<feature type="compositionally biased region" description="Basic and acidic residues" evidence="6">
    <location>
        <begin position="635"/>
        <end position="650"/>
    </location>
</feature>
<dbReference type="InterPro" id="IPR008936">
    <property type="entry name" value="Rho_GTPase_activation_prot"/>
</dbReference>
<evidence type="ECO:0000256" key="3">
    <source>
        <dbReference type="ARBA" id="ARBA00022833"/>
    </source>
</evidence>
<protein>
    <recommendedName>
        <fullName evidence="12">RhoGAP-domain-containing protein</fullName>
    </recommendedName>
</protein>
<dbReference type="FunFam" id="1.10.555.10:FF:000043">
    <property type="entry name" value="Rho GTPase activator Rga"/>
    <property type="match status" value="1"/>
</dbReference>
<dbReference type="PROSITE" id="PS50023">
    <property type="entry name" value="LIM_DOMAIN_2"/>
    <property type="match status" value="1"/>
</dbReference>
<dbReference type="FunFam" id="2.10.110.10:FF:000160">
    <property type="entry name" value="Signal transducer, putative"/>
    <property type="match status" value="1"/>
</dbReference>
<feature type="compositionally biased region" description="Low complexity" evidence="6">
    <location>
        <begin position="190"/>
        <end position="208"/>
    </location>
</feature>
<keyword evidence="5" id="KW-0175">Coiled coil</keyword>
<feature type="region of interest" description="Disordered" evidence="6">
    <location>
        <begin position="607"/>
        <end position="670"/>
    </location>
</feature>
<evidence type="ECO:0000256" key="2">
    <source>
        <dbReference type="ARBA" id="ARBA00022723"/>
    </source>
</evidence>
<keyword evidence="1" id="KW-0343">GTPase activation</keyword>
<dbReference type="SUPFAM" id="SSF57889">
    <property type="entry name" value="Cysteine-rich domain"/>
    <property type="match status" value="1"/>
</dbReference>
<feature type="region of interest" description="Disordered" evidence="6">
    <location>
        <begin position="1061"/>
        <end position="1082"/>
    </location>
</feature>
<dbReference type="PANTHER" id="PTHR46075:SF2">
    <property type="entry name" value="RHO GTPASE ACTIVATING PROTEIN AT 5A, ISOFORM A"/>
    <property type="match status" value="1"/>
</dbReference>
<dbReference type="Gene3D" id="2.10.110.10">
    <property type="entry name" value="Cysteine Rich Protein"/>
    <property type="match status" value="2"/>
</dbReference>
<evidence type="ECO:0000313" key="11">
    <source>
        <dbReference type="Proteomes" id="UP000639403"/>
    </source>
</evidence>
<dbReference type="GO" id="GO:0046872">
    <property type="term" value="F:metal ion binding"/>
    <property type="evidence" value="ECO:0007669"/>
    <property type="project" value="UniProtKB-KW"/>
</dbReference>
<dbReference type="Proteomes" id="UP000639403">
    <property type="component" value="Unassembled WGS sequence"/>
</dbReference>
<dbReference type="Pfam" id="PF00620">
    <property type="entry name" value="RhoGAP"/>
    <property type="match status" value="1"/>
</dbReference>
<dbReference type="Pfam" id="PF00412">
    <property type="entry name" value="LIM"/>
    <property type="match status" value="2"/>
</dbReference>
<evidence type="ECO:0000256" key="6">
    <source>
        <dbReference type="SAM" id="MobiDB-lite"/>
    </source>
</evidence>
<feature type="compositionally biased region" description="Low complexity" evidence="6">
    <location>
        <begin position="376"/>
        <end position="388"/>
    </location>
</feature>
<reference evidence="10" key="1">
    <citation type="submission" date="2020-11" db="EMBL/GenBank/DDBJ databases">
        <authorList>
            <person name="Koelle M."/>
            <person name="Horta M.A.C."/>
            <person name="Nowrousian M."/>
            <person name="Ohm R.A."/>
            <person name="Benz P."/>
            <person name="Pilgard A."/>
        </authorList>
    </citation>
    <scope>NUCLEOTIDE SEQUENCE</scope>
    <source>
        <strain evidence="10">FPRL280</strain>
    </source>
</reference>
<feature type="compositionally biased region" description="Low complexity" evidence="6">
    <location>
        <begin position="444"/>
        <end position="457"/>
    </location>
</feature>
<reference evidence="10" key="2">
    <citation type="journal article" name="Front. Microbiol.">
        <title>Degradative Capacity of Two Strains of Rhodonia placenta: From Phenotype to Genotype.</title>
        <authorList>
            <person name="Kolle M."/>
            <person name="Horta M.A.C."/>
            <person name="Nowrousian M."/>
            <person name="Ohm R.A."/>
            <person name="Benz J.P."/>
            <person name="Pilgard A."/>
        </authorList>
    </citation>
    <scope>NUCLEOTIDE SEQUENCE</scope>
    <source>
        <strain evidence="10">FPRL280</strain>
    </source>
</reference>
<dbReference type="PROSITE" id="PS00478">
    <property type="entry name" value="LIM_DOMAIN_1"/>
    <property type="match status" value="2"/>
</dbReference>
<keyword evidence="3 4" id="KW-0862">Zinc</keyword>
<keyword evidence="2 4" id="KW-0479">Metal-binding</keyword>
<dbReference type="GO" id="GO:0005096">
    <property type="term" value="F:GTPase activator activity"/>
    <property type="evidence" value="ECO:0007669"/>
    <property type="project" value="UniProtKB-KW"/>
</dbReference>
<dbReference type="InterPro" id="IPR046349">
    <property type="entry name" value="C1-like_sf"/>
</dbReference>
<feature type="compositionally biased region" description="Low complexity" evidence="6">
    <location>
        <begin position="413"/>
        <end position="427"/>
    </location>
</feature>
<name>A0A8H7NWR0_9APHY</name>
<feature type="compositionally biased region" description="Polar residues" evidence="6">
    <location>
        <begin position="609"/>
        <end position="633"/>
    </location>
</feature>
<proteinExistence type="predicted"/>
<dbReference type="CDD" id="cd00029">
    <property type="entry name" value="C1"/>
    <property type="match status" value="1"/>
</dbReference>
<evidence type="ECO:0000256" key="4">
    <source>
        <dbReference type="PROSITE-ProRule" id="PRU00125"/>
    </source>
</evidence>
<feature type="region of interest" description="Disordered" evidence="6">
    <location>
        <begin position="145"/>
        <end position="547"/>
    </location>
</feature>
<dbReference type="CDD" id="cd09394">
    <property type="entry name" value="LIM1_Rga"/>
    <property type="match status" value="1"/>
</dbReference>
<accession>A0A8H7NWR0</accession>
<feature type="domain" description="Phorbol-ester/DAG-type" evidence="8">
    <location>
        <begin position="1012"/>
        <end position="1059"/>
    </location>
</feature>
<dbReference type="SUPFAM" id="SSF48350">
    <property type="entry name" value="GTPase activation domain, GAP"/>
    <property type="match status" value="1"/>
</dbReference>
<keyword evidence="4" id="KW-0440">LIM domain</keyword>
<evidence type="ECO:0000259" key="7">
    <source>
        <dbReference type="PROSITE" id="PS50023"/>
    </source>
</evidence>
<dbReference type="EMBL" id="JADOXO010000268">
    <property type="protein sequence ID" value="KAF9807580.1"/>
    <property type="molecule type" value="Genomic_DNA"/>
</dbReference>
<feature type="domain" description="Rho-GAP" evidence="9">
    <location>
        <begin position="1084"/>
        <end position="1279"/>
    </location>
</feature>
<dbReference type="PROSITE" id="PS50238">
    <property type="entry name" value="RHOGAP"/>
    <property type="match status" value="1"/>
</dbReference>
<feature type="compositionally biased region" description="Polar residues" evidence="6">
    <location>
        <begin position="314"/>
        <end position="336"/>
    </location>
</feature>
<evidence type="ECO:0000256" key="5">
    <source>
        <dbReference type="SAM" id="Coils"/>
    </source>
</evidence>
<dbReference type="Pfam" id="PF00130">
    <property type="entry name" value="C1_1"/>
    <property type="match status" value="1"/>
</dbReference>
<dbReference type="SMART" id="SM00132">
    <property type="entry name" value="LIM"/>
    <property type="match status" value="2"/>
</dbReference>
<feature type="domain" description="LIM zinc-binding" evidence="7">
    <location>
        <begin position="85"/>
        <end position="144"/>
    </location>
</feature>
<feature type="compositionally biased region" description="Basic and acidic residues" evidence="6">
    <location>
        <begin position="515"/>
        <end position="531"/>
    </location>
</feature>
<dbReference type="PROSITE" id="PS00479">
    <property type="entry name" value="ZF_DAG_PE_1"/>
    <property type="match status" value="1"/>
</dbReference>
<feature type="compositionally biased region" description="Basic and acidic residues" evidence="6">
    <location>
        <begin position="389"/>
        <end position="399"/>
    </location>
</feature>
<comment type="caution">
    <text evidence="10">The sequence shown here is derived from an EMBL/GenBank/DDBJ whole genome shotgun (WGS) entry which is preliminary data.</text>
</comment>
<organism evidence="10 11">
    <name type="scientific">Rhodonia placenta</name>
    <dbReference type="NCBI Taxonomy" id="104341"/>
    <lineage>
        <taxon>Eukaryota</taxon>
        <taxon>Fungi</taxon>
        <taxon>Dikarya</taxon>
        <taxon>Basidiomycota</taxon>
        <taxon>Agaricomycotina</taxon>
        <taxon>Agaricomycetes</taxon>
        <taxon>Polyporales</taxon>
        <taxon>Adustoporiaceae</taxon>
        <taxon>Rhodonia</taxon>
    </lineage>
</organism>
<dbReference type="PANTHER" id="PTHR46075">
    <property type="entry name" value="CHIMERIN FAMILY MEMBER"/>
    <property type="match status" value="1"/>
</dbReference>
<dbReference type="InterPro" id="IPR001781">
    <property type="entry name" value="Znf_LIM"/>
</dbReference>
<dbReference type="SMART" id="SM00324">
    <property type="entry name" value="RhoGAP"/>
    <property type="match status" value="1"/>
</dbReference>
<dbReference type="InterPro" id="IPR051854">
    <property type="entry name" value="Rho-type_GAP"/>
</dbReference>
<dbReference type="Gene3D" id="1.10.555.10">
    <property type="entry name" value="Rho GTPase activation protein"/>
    <property type="match status" value="1"/>
</dbReference>
<dbReference type="PROSITE" id="PS50081">
    <property type="entry name" value="ZF_DAG_PE_2"/>
    <property type="match status" value="1"/>
</dbReference>
<evidence type="ECO:0000256" key="1">
    <source>
        <dbReference type="ARBA" id="ARBA00022468"/>
    </source>
</evidence>
<dbReference type="CDD" id="cd09395">
    <property type="entry name" value="LIM2_Rga"/>
    <property type="match status" value="1"/>
</dbReference>
<dbReference type="InterPro" id="IPR002219">
    <property type="entry name" value="PKC_DAG/PE"/>
</dbReference>
<evidence type="ECO:0000259" key="8">
    <source>
        <dbReference type="PROSITE" id="PS50081"/>
    </source>
</evidence>
<sequence length="1287" mass="140215">MLDASPDVSAGNAAGLDPSLLTENGFCPGCKKSVVDENGGVVVAFGQSFFHVDCFKCAKCGNQVTADTNLLLLSDGSPICANCSYSCNVCKLPILDEAIMTGDDSYHAHCFKCKVCKNRIDELVFAKTSQGIYCMNCHNQRVARSRRHAQRQREKEQERQRERERAAAALTAPGTTGADTSSRRDQSDGAASPASTTTKSPPTALPLSKRPSTAATAEPARSSTYDSSVQSSLGRSVVPSGSRADSLAVPDGSDRSLLSRKSFDGGVRPPLRTTPSANSLSTTASSSSYGLGIPNGETSRKDKRRSINPAMALGSSSTVSSPANVTPSSFLPSPSSAHDPRPSSPFHDYFTAGHTMSPPTHTDNADFTPFSRMGASSTRPSTPLSTRGSIEHGGQRERTYSGPTPYRSLEQTPRGPSRSGPGLPSRPNARPDHLRESPSAGGLPSRPSSIPTPTSPSHRVDVPHGIESGTDTEAESDEHRMTTEPESMLDLPPALPPKDSPSGKPGMRPPLLRLDTADIRRDTSDARRLDSEEPTDSPESSPVERTSHATFIAPALPPIRISMGGTDFSELLKSVGGNVLKLDQIAETTKEGGRKLDLSAASPSAFMASDNSAHSRTLGGSSHAPSPTSTLDENNAIRRSLDALSGRRDSLTSSTHTHIKVTAPDNGPEPLRTSLSDSLMRQLQDIVTYAADEGSPHVVLELDLAQTLLKLLAEEKDAYNDLKRKFDGMRRASQRYEDGLTVAQTEYDRELKGRRDAEAEVTRLRVLLSGQAVRLSAISADTKRQEAQKQLSEELSKNLSDLGRSVSKLKVDRDLVLAEVEQLSASKSSPAVDNEDGAGSFTRALSMRFDNIKNQYQHELLPLTEQREALMREITELKASREAFLEETTVLNARNEELAQLNAQYVRRLEAVGLDSSAARNDNSSQEGSDMTHDRYRQIQNLSSSVTSSTVAFTEESAESKFIKVLKPDVMEMPGPQTKAGKFIKWPGHKTPKENLPMVSWPEPSKPKGGKEHAFQQISVLRVARCDHCGDKMWGSQYRCTGCNFAVHIRCLPHVQSTCSQQGVNSRDEPSRPLAPLPPSMFGRDLTEQVRAEARDEPRPIPILVEKCIEAVDALALDLEGIYRKTGGSSQVKMITQLFERQEYRTFDLCDTERFNDICSVTSVLKTYLRSLPDPLMTYALHAKFTSSANIRDPEAKSKALLESVNELPKEHYYTTRALMLHLHRVSLHADVNRMNARNLGVVFGPTLMRSRDFVNEFGDMAGSTLCMEWLIENAPSVFEHAPSFAA</sequence>
<dbReference type="SMART" id="SM00109">
    <property type="entry name" value="C1"/>
    <property type="match status" value="1"/>
</dbReference>